<dbReference type="FunFam" id="1.10.340.70:FF:000003">
    <property type="entry name" value="Protein CBG25708"/>
    <property type="match status" value="1"/>
</dbReference>
<evidence type="ECO:0000256" key="1">
    <source>
        <dbReference type="ARBA" id="ARBA00012493"/>
    </source>
</evidence>
<evidence type="ECO:0000259" key="7">
    <source>
        <dbReference type="PROSITE" id="PS50878"/>
    </source>
</evidence>
<reference evidence="9" key="2">
    <citation type="journal article" date="2015" name="J. Proteomics">
        <title>Sexual differences in the sialomes of the zebra tick, Rhipicephalus pulchellus.</title>
        <authorList>
            <person name="Tan A.W."/>
            <person name="Francischetti I.M."/>
            <person name="Slovak M."/>
            <person name="Kini R.M."/>
            <person name="Ribeiro J.M."/>
        </authorList>
    </citation>
    <scope>NUCLEOTIDE SEQUENCE</scope>
    <source>
        <tissue evidence="9">Salivary gland</tissue>
    </source>
</reference>
<dbReference type="InterPro" id="IPR012337">
    <property type="entry name" value="RNaseH-like_sf"/>
</dbReference>
<dbReference type="InterPro" id="IPR021109">
    <property type="entry name" value="Peptidase_aspartic_dom_sf"/>
</dbReference>
<dbReference type="FunFam" id="3.10.20.370:FF:000001">
    <property type="entry name" value="Retrovirus-related Pol polyprotein from transposon 17.6-like protein"/>
    <property type="match status" value="1"/>
</dbReference>
<dbReference type="Gene3D" id="4.10.60.10">
    <property type="entry name" value="Zinc finger, CCHC-type"/>
    <property type="match status" value="1"/>
</dbReference>
<dbReference type="GO" id="GO:0042575">
    <property type="term" value="C:DNA polymerase complex"/>
    <property type="evidence" value="ECO:0007669"/>
    <property type="project" value="UniProtKB-ARBA"/>
</dbReference>
<keyword evidence="4" id="KW-0255">Endonuclease</keyword>
<dbReference type="PROSITE" id="PS50878">
    <property type="entry name" value="RT_POL"/>
    <property type="match status" value="1"/>
</dbReference>
<feature type="region of interest" description="Disordered" evidence="6">
    <location>
        <begin position="123"/>
        <end position="158"/>
    </location>
</feature>
<keyword evidence="4" id="KW-0378">Hydrolase</keyword>
<dbReference type="SUPFAM" id="SSF50630">
    <property type="entry name" value="Acid proteases"/>
    <property type="match status" value="1"/>
</dbReference>
<dbReference type="Pfam" id="PF00665">
    <property type="entry name" value="rve"/>
    <property type="match status" value="1"/>
</dbReference>
<dbReference type="Pfam" id="PF00078">
    <property type="entry name" value="RVT_1"/>
    <property type="match status" value="1"/>
</dbReference>
<evidence type="ECO:0000256" key="6">
    <source>
        <dbReference type="SAM" id="MobiDB-lite"/>
    </source>
</evidence>
<keyword evidence="3" id="KW-0540">Nuclease</keyword>
<dbReference type="InterPro" id="IPR036397">
    <property type="entry name" value="RNaseH_sf"/>
</dbReference>
<keyword evidence="2" id="KW-0548">Nucleotidyltransferase</keyword>
<dbReference type="FunFam" id="3.30.70.270:FF:000020">
    <property type="entry name" value="Transposon Tf2-6 polyprotein-like Protein"/>
    <property type="match status" value="1"/>
</dbReference>
<dbReference type="InterPro" id="IPR043128">
    <property type="entry name" value="Rev_trsase/Diguanyl_cyclase"/>
</dbReference>
<dbReference type="InterPro" id="IPR043502">
    <property type="entry name" value="DNA/RNA_pol_sf"/>
</dbReference>
<dbReference type="FunFam" id="3.30.420.10:FF:000063">
    <property type="entry name" value="Retrovirus-related Pol polyprotein from transposon 297-like Protein"/>
    <property type="match status" value="1"/>
</dbReference>
<proteinExistence type="evidence at transcript level"/>
<dbReference type="GO" id="GO:0004519">
    <property type="term" value="F:endonuclease activity"/>
    <property type="evidence" value="ECO:0007669"/>
    <property type="project" value="UniProtKB-KW"/>
</dbReference>
<dbReference type="InterPro" id="IPR001584">
    <property type="entry name" value="Integrase_cat-core"/>
</dbReference>
<dbReference type="CDD" id="cd09274">
    <property type="entry name" value="RNase_HI_RT_Ty3"/>
    <property type="match status" value="1"/>
</dbReference>
<protein>
    <recommendedName>
        <fullName evidence="1">RNA-directed DNA polymerase</fullName>
        <ecNumber evidence="1">2.7.7.49</ecNumber>
    </recommendedName>
</protein>
<dbReference type="EC" id="2.7.7.49" evidence="1"/>
<dbReference type="EMBL" id="GACK01009283">
    <property type="protein sequence ID" value="JAA55751.1"/>
    <property type="molecule type" value="mRNA"/>
</dbReference>
<dbReference type="PANTHER" id="PTHR37984:SF9">
    <property type="entry name" value="INTEGRASE CATALYTIC DOMAIN-CONTAINING PROTEIN"/>
    <property type="match status" value="1"/>
</dbReference>
<name>L7LUK5_RHIPC</name>
<dbReference type="Gene3D" id="3.30.420.10">
    <property type="entry name" value="Ribonuclease H-like superfamily/Ribonuclease H"/>
    <property type="match status" value="1"/>
</dbReference>
<dbReference type="GO" id="GO:0003964">
    <property type="term" value="F:RNA-directed DNA polymerase activity"/>
    <property type="evidence" value="ECO:0007669"/>
    <property type="project" value="UniProtKB-KW"/>
</dbReference>
<dbReference type="PROSITE" id="PS50994">
    <property type="entry name" value="INTEGRASE"/>
    <property type="match status" value="1"/>
</dbReference>
<dbReference type="CDD" id="cd01647">
    <property type="entry name" value="RT_LTR"/>
    <property type="match status" value="1"/>
</dbReference>
<dbReference type="Gene3D" id="1.10.340.70">
    <property type="match status" value="1"/>
</dbReference>
<dbReference type="Pfam" id="PF17919">
    <property type="entry name" value="RT_RNaseH_2"/>
    <property type="match status" value="1"/>
</dbReference>
<dbReference type="InterPro" id="IPR041577">
    <property type="entry name" value="RT_RNaseH_2"/>
</dbReference>
<evidence type="ECO:0000256" key="4">
    <source>
        <dbReference type="ARBA" id="ARBA00022759"/>
    </source>
</evidence>
<dbReference type="AlphaFoldDB" id="L7LUK5"/>
<dbReference type="GO" id="GO:0003676">
    <property type="term" value="F:nucleic acid binding"/>
    <property type="evidence" value="ECO:0007669"/>
    <property type="project" value="InterPro"/>
</dbReference>
<dbReference type="InterPro" id="IPR041588">
    <property type="entry name" value="Integrase_H2C2"/>
</dbReference>
<sequence>MGVQARRVLASLNLTAEEALSYSVVKSKFTSYFVHPLNEVHESYRFHKRTQQADESVDAFYSALRNMVKRCNYGSASVEDRLVRDRFIVGLLDSRLSEQLCRTSDLTLDKALLHARLHEDAEREKLERENQLSGPVTVDAANQKPVKRQSRNRASASRETLFANASHESCRFCGRDAHQREFCPAKKAVCNFCRKKGHFEAVCLAKQRSLSRQSHAIEMHAVKSSREANAKFVWVHVNGVPLKFKVDSGAEVTVVPSTFSGVPSRLEKPEGHLTGPGNYPLNVSGQFKATLEWKSRTCVQSVYVMPSQSTPLLGYPAILALGVVKFIDAAQRPHQPARSASDATLGQDIFEGLGTVGDEYTIRLKPNAKPFALSVPRRIPIPLYDKVKQELDQMEQQGVIRRITKPTLWCAGLVAVPKASGGIRICVDLTKLNKEVLRERHVLPTVEWVLGQLGDAKVFSKLDATAGFHQVRLSQECQEYTTFITPFGRYCYCRLPFGLTSAPEYFQREMARILEGQPNVVNMIDDILVFGKDREEHDKRLVEVLERLRRAGVKLNKSKCCFGQDRVEFLGVVIDANGISPSPSKLEALRNLGAPKDVAGVRRFLGMANHIGRFLPNLSQVTAPIRALLGEQNAWEWGPLQETAFNRIKAMLTSDLCVAKYHPGRNTTVSCDASSFGLGTVLLQEQPSGERRAVAFASRSLSDAEKRYSQTEKEALAVAWAVHRFDQYVRGLNFTVETDHQPLVTLLGNADLDTMPPRIQRFRIKLMRYQFNVVYVPGKQLATADTLSRAPDEKPSISAVDVVEEFVELQVAAVTDTKLVTADDVRRHQELDGECNQLVKYCTQGWPRRDRLPEHIKKYWSHRGDLSLCNGVLLKGNRFVIPASLQKDTLELIHEGHQGINRCRLRAQDCVWWYGLSQQIRDRVTRCRQCAATRAQRSEPLVVTKTPTQPWQEVGMDLFSHRGHNYLLVVDYRSRYPEVIYLRSTNSETVINAVKSIFARFGIPEVVRSDNGPQFASHAFAAFAKHYGFEHITSSPNYPQSNGEVERMVRTVKDLFEKAEDPFLALLSYRDTAGVTGFSPAQLLMGRSLRTRLPKPADRLEPQWPEPEAVKCQDEEIRRRQKKDFDRRHATTVLPPLEPGDTVWVRDIKETACVLSPASKPRSYVVETPTAVLVRNRVHLVPYSDTTTSQLNESTSAENNEGNGEQGTVTDATGTATPQVSNEGGVRVTRFGRRVKTPRRLVL</sequence>
<dbReference type="Gene3D" id="3.10.10.10">
    <property type="entry name" value="HIV Type 1 Reverse Transcriptase, subunit A, domain 1"/>
    <property type="match status" value="1"/>
</dbReference>
<reference evidence="9" key="1">
    <citation type="submission" date="2012-11" db="EMBL/GenBank/DDBJ databases">
        <authorList>
            <person name="Lucero-Rivera Y.E."/>
            <person name="Tovar-Ramirez D."/>
        </authorList>
    </citation>
    <scope>NUCLEOTIDE SEQUENCE</scope>
    <source>
        <tissue evidence="9">Salivary gland</tissue>
    </source>
</reference>
<feature type="domain" description="Integrase catalytic" evidence="8">
    <location>
        <begin position="946"/>
        <end position="1104"/>
    </location>
</feature>
<dbReference type="PANTHER" id="PTHR37984">
    <property type="entry name" value="PROTEIN CBG26694"/>
    <property type="match status" value="1"/>
</dbReference>
<dbReference type="Gene3D" id="2.40.70.10">
    <property type="entry name" value="Acid Proteases"/>
    <property type="match status" value="1"/>
</dbReference>
<feature type="region of interest" description="Disordered" evidence="6">
    <location>
        <begin position="1184"/>
        <end position="1222"/>
    </location>
</feature>
<evidence type="ECO:0000256" key="3">
    <source>
        <dbReference type="ARBA" id="ARBA00022722"/>
    </source>
</evidence>
<evidence type="ECO:0000313" key="9">
    <source>
        <dbReference type="EMBL" id="JAA55751.1"/>
    </source>
</evidence>
<dbReference type="Pfam" id="PF17921">
    <property type="entry name" value="Integrase_H2C2"/>
    <property type="match status" value="1"/>
</dbReference>
<evidence type="ECO:0000259" key="8">
    <source>
        <dbReference type="PROSITE" id="PS50994"/>
    </source>
</evidence>
<keyword evidence="5" id="KW-0695">RNA-directed DNA polymerase</keyword>
<dbReference type="SUPFAM" id="SSF53098">
    <property type="entry name" value="Ribonuclease H-like"/>
    <property type="match status" value="1"/>
</dbReference>
<dbReference type="InterPro" id="IPR050951">
    <property type="entry name" value="Retrovirus_Pol_polyprotein"/>
</dbReference>
<dbReference type="InterPro" id="IPR000477">
    <property type="entry name" value="RT_dom"/>
</dbReference>
<evidence type="ECO:0000256" key="2">
    <source>
        <dbReference type="ARBA" id="ARBA00022695"/>
    </source>
</evidence>
<dbReference type="SUPFAM" id="SSF56672">
    <property type="entry name" value="DNA/RNA polymerases"/>
    <property type="match status" value="1"/>
</dbReference>
<feature type="domain" description="Reverse transcriptase" evidence="7">
    <location>
        <begin position="397"/>
        <end position="574"/>
    </location>
</feature>
<dbReference type="GO" id="GO:0015074">
    <property type="term" value="P:DNA integration"/>
    <property type="evidence" value="ECO:0007669"/>
    <property type="project" value="InterPro"/>
</dbReference>
<evidence type="ECO:0000256" key="5">
    <source>
        <dbReference type="ARBA" id="ARBA00022918"/>
    </source>
</evidence>
<organism evidence="9">
    <name type="scientific">Rhipicephalus pulchellus</name>
    <name type="common">Yellow backed tick</name>
    <name type="synonym">Dermacentor pulchellus</name>
    <dbReference type="NCBI Taxonomy" id="72859"/>
    <lineage>
        <taxon>Eukaryota</taxon>
        <taxon>Metazoa</taxon>
        <taxon>Ecdysozoa</taxon>
        <taxon>Arthropoda</taxon>
        <taxon>Chelicerata</taxon>
        <taxon>Arachnida</taxon>
        <taxon>Acari</taxon>
        <taxon>Parasitiformes</taxon>
        <taxon>Ixodida</taxon>
        <taxon>Ixodoidea</taxon>
        <taxon>Ixodidae</taxon>
        <taxon>Rhipicephalinae</taxon>
        <taxon>Rhipicephalus</taxon>
        <taxon>Rhipicephalus</taxon>
    </lineage>
</organism>
<accession>L7LUK5</accession>
<dbReference type="Gene3D" id="3.30.70.270">
    <property type="match status" value="2"/>
</dbReference>
<keyword evidence="2" id="KW-0808">Transferase</keyword>